<keyword evidence="3" id="KW-1185">Reference proteome</keyword>
<comment type="caution">
    <text evidence="2">The sequence shown here is derived from an EMBL/GenBank/DDBJ whole genome shotgun (WGS) entry which is preliminary data.</text>
</comment>
<dbReference type="RefSeq" id="WP_386113644.1">
    <property type="nucleotide sequence ID" value="NZ_JBHTKM010000010.1"/>
</dbReference>
<gene>
    <name evidence="2" type="ORF">ACFQ13_02480</name>
</gene>
<reference evidence="3" key="1">
    <citation type="journal article" date="2019" name="Int. J. Syst. Evol. Microbiol.">
        <title>The Global Catalogue of Microorganisms (GCM) 10K type strain sequencing project: providing services to taxonomists for standard genome sequencing and annotation.</title>
        <authorList>
            <consortium name="The Broad Institute Genomics Platform"/>
            <consortium name="The Broad Institute Genome Sequencing Center for Infectious Disease"/>
            <person name="Wu L."/>
            <person name="Ma J."/>
        </authorList>
    </citation>
    <scope>NUCLEOTIDE SEQUENCE [LARGE SCALE GENOMIC DNA]</scope>
    <source>
        <strain evidence="3">CCUG 56098</strain>
    </source>
</reference>
<feature type="domain" description="Thioredoxin" evidence="1">
    <location>
        <begin position="1"/>
        <end position="130"/>
    </location>
</feature>
<evidence type="ECO:0000313" key="2">
    <source>
        <dbReference type="EMBL" id="MFD1014776.1"/>
    </source>
</evidence>
<dbReference type="InterPro" id="IPR050553">
    <property type="entry name" value="Thioredoxin_ResA/DsbE_sf"/>
</dbReference>
<dbReference type="InterPro" id="IPR036249">
    <property type="entry name" value="Thioredoxin-like_sf"/>
</dbReference>
<organism evidence="2 3">
    <name type="scientific">Winogradskyella rapida</name>
    <dbReference type="NCBI Taxonomy" id="549701"/>
    <lineage>
        <taxon>Bacteria</taxon>
        <taxon>Pseudomonadati</taxon>
        <taxon>Bacteroidota</taxon>
        <taxon>Flavobacteriia</taxon>
        <taxon>Flavobacteriales</taxon>
        <taxon>Flavobacteriaceae</taxon>
        <taxon>Winogradskyella</taxon>
    </lineage>
</organism>
<dbReference type="PANTHER" id="PTHR42852:SF13">
    <property type="entry name" value="PROTEIN DIPZ"/>
    <property type="match status" value="1"/>
</dbReference>
<dbReference type="EMBL" id="JBHTKM010000010">
    <property type="protein sequence ID" value="MFD1014776.1"/>
    <property type="molecule type" value="Genomic_DNA"/>
</dbReference>
<dbReference type="InterPro" id="IPR000866">
    <property type="entry name" value="AhpC/TSA"/>
</dbReference>
<accession>A0ABW3KLT3</accession>
<dbReference type="Proteomes" id="UP001597086">
    <property type="component" value="Unassembled WGS sequence"/>
</dbReference>
<protein>
    <submittedName>
        <fullName evidence="2">TlpA family protein disulfide reductase</fullName>
    </submittedName>
</protein>
<dbReference type="PROSITE" id="PS51352">
    <property type="entry name" value="THIOREDOXIN_2"/>
    <property type="match status" value="1"/>
</dbReference>
<name>A0ABW3KLT3_9FLAO</name>
<dbReference type="InterPro" id="IPR013766">
    <property type="entry name" value="Thioredoxin_domain"/>
</dbReference>
<evidence type="ECO:0000259" key="1">
    <source>
        <dbReference type="PROSITE" id="PS51352"/>
    </source>
</evidence>
<dbReference type="Gene3D" id="3.40.30.10">
    <property type="entry name" value="Glutaredoxin"/>
    <property type="match status" value="1"/>
</dbReference>
<sequence>MNDAVASIKVLDLEGNAVDLMQTYKDKILVLIIYNNACLGCTGRAIPLAYELQQTFPSIQVVGIHSNFPGREATEESIKAIFTSGEIPFPIYIDPNHQVYDQFKSEGTPQWILIAENAHQFRSIFGSQANAKNRLYYALESLVEN</sequence>
<evidence type="ECO:0000313" key="3">
    <source>
        <dbReference type="Proteomes" id="UP001597086"/>
    </source>
</evidence>
<dbReference type="SUPFAM" id="SSF52833">
    <property type="entry name" value="Thioredoxin-like"/>
    <property type="match status" value="1"/>
</dbReference>
<dbReference type="PANTHER" id="PTHR42852">
    <property type="entry name" value="THIOL:DISULFIDE INTERCHANGE PROTEIN DSBE"/>
    <property type="match status" value="1"/>
</dbReference>
<dbReference type="Pfam" id="PF00578">
    <property type="entry name" value="AhpC-TSA"/>
    <property type="match status" value="1"/>
</dbReference>
<proteinExistence type="predicted"/>